<evidence type="ECO:0000313" key="1">
    <source>
        <dbReference type="EMBL" id="AXE37375.1"/>
    </source>
</evidence>
<dbReference type="AlphaFoldDB" id="A0A344UQ27"/>
<dbReference type="Proteomes" id="UP000251995">
    <property type="component" value="Chromosome"/>
</dbReference>
<evidence type="ECO:0000313" key="2">
    <source>
        <dbReference type="Proteomes" id="UP000251995"/>
    </source>
</evidence>
<keyword evidence="2" id="KW-1185">Reference proteome</keyword>
<accession>A0A344UQ27</accession>
<sequence>MRYWGENSREALTGPSITADAVADHLIDLDAQRPRSSVTPMKLHLLMYLAQGHCLASTGRRLFAEEVHALEHGPVVPSQLCRFSGRRPIARRRRRVLPRMPWETSEFLDRLWLAYRDVPVEDLRTLALGLAPWPADPAGRGICDEELITAFRGLPAERRIPVGESIVRAS</sequence>
<organism evidence="1 2">
    <name type="scientific">Acidipropionibacterium virtanenii</name>
    <dbReference type="NCBI Taxonomy" id="2057246"/>
    <lineage>
        <taxon>Bacteria</taxon>
        <taxon>Bacillati</taxon>
        <taxon>Actinomycetota</taxon>
        <taxon>Actinomycetes</taxon>
        <taxon>Propionibacteriales</taxon>
        <taxon>Propionibacteriaceae</taxon>
        <taxon>Acidipropionibacterium</taxon>
    </lineage>
</organism>
<protein>
    <submittedName>
        <fullName evidence="1">Uncharacterized protein</fullName>
    </submittedName>
</protein>
<reference evidence="1 2" key="1">
    <citation type="submission" date="2017-12" db="EMBL/GenBank/DDBJ databases">
        <title>The whole genome sequence of the Acidipropionibacterium virtanenii sp. nov. type strain JS278.</title>
        <authorList>
            <person name="Laine P."/>
            <person name="Deptula P."/>
            <person name="Varmanen P."/>
            <person name="Auvinen P."/>
        </authorList>
    </citation>
    <scope>NUCLEOTIDE SEQUENCE [LARGE SCALE GENOMIC DNA]</scope>
    <source>
        <strain evidence="1 2">JS278</strain>
    </source>
</reference>
<proteinExistence type="predicted"/>
<gene>
    <name evidence="1" type="ORF">JS278_00178</name>
</gene>
<dbReference type="EMBL" id="CP025198">
    <property type="protein sequence ID" value="AXE37375.1"/>
    <property type="molecule type" value="Genomic_DNA"/>
</dbReference>
<name>A0A344UQ27_9ACTN</name>
<dbReference type="KEGG" id="acij:JS278_00178"/>